<name>A0A9P0Q435_ACAOB</name>
<protein>
    <recommendedName>
        <fullName evidence="1">Rhodanese domain-containing protein</fullName>
    </recommendedName>
</protein>
<dbReference type="OrthoDB" id="566238at2759"/>
<evidence type="ECO:0000259" key="1">
    <source>
        <dbReference type="PROSITE" id="PS50206"/>
    </source>
</evidence>
<reference evidence="2" key="1">
    <citation type="submission" date="2022-03" db="EMBL/GenBank/DDBJ databases">
        <authorList>
            <person name="Sayadi A."/>
        </authorList>
    </citation>
    <scope>NUCLEOTIDE SEQUENCE</scope>
</reference>
<dbReference type="AlphaFoldDB" id="A0A9P0Q435"/>
<organism evidence="2 3">
    <name type="scientific">Acanthoscelides obtectus</name>
    <name type="common">Bean weevil</name>
    <name type="synonym">Bruchus obtectus</name>
    <dbReference type="NCBI Taxonomy" id="200917"/>
    <lineage>
        <taxon>Eukaryota</taxon>
        <taxon>Metazoa</taxon>
        <taxon>Ecdysozoa</taxon>
        <taxon>Arthropoda</taxon>
        <taxon>Hexapoda</taxon>
        <taxon>Insecta</taxon>
        <taxon>Pterygota</taxon>
        <taxon>Neoptera</taxon>
        <taxon>Endopterygota</taxon>
        <taxon>Coleoptera</taxon>
        <taxon>Polyphaga</taxon>
        <taxon>Cucujiformia</taxon>
        <taxon>Chrysomeloidea</taxon>
        <taxon>Chrysomelidae</taxon>
        <taxon>Bruchinae</taxon>
        <taxon>Bruchini</taxon>
        <taxon>Acanthoscelides</taxon>
    </lineage>
</organism>
<dbReference type="SMART" id="SM00450">
    <property type="entry name" value="RHOD"/>
    <property type="match status" value="1"/>
</dbReference>
<dbReference type="Proteomes" id="UP001152888">
    <property type="component" value="Unassembled WGS sequence"/>
</dbReference>
<keyword evidence="3" id="KW-1185">Reference proteome</keyword>
<dbReference type="SUPFAM" id="SSF52821">
    <property type="entry name" value="Rhodanese/Cell cycle control phosphatase"/>
    <property type="match status" value="1"/>
</dbReference>
<dbReference type="Pfam" id="PF00581">
    <property type="entry name" value="Rhodanese"/>
    <property type="match status" value="1"/>
</dbReference>
<feature type="domain" description="Rhodanese" evidence="1">
    <location>
        <begin position="76"/>
        <end position="198"/>
    </location>
</feature>
<evidence type="ECO:0000313" key="3">
    <source>
        <dbReference type="Proteomes" id="UP001152888"/>
    </source>
</evidence>
<dbReference type="PANTHER" id="PTHR44086">
    <property type="entry name" value="THIOSULFATE SULFURTRANSFERASE RDL2, MITOCHONDRIAL-RELATED"/>
    <property type="match status" value="1"/>
</dbReference>
<accession>A0A9P0Q435</accession>
<evidence type="ECO:0000313" key="2">
    <source>
        <dbReference type="EMBL" id="CAH2009449.1"/>
    </source>
</evidence>
<gene>
    <name evidence="2" type="ORF">ACAOBT_LOCUS30876</name>
</gene>
<sequence>MYKRFLPYLCDAVNGRSYSILQITNSYKIVQANNNHDPLQHHNLLFNIISLKYTSCITQDSLTASYEEIKKLGKQPSKDVYIIDVREPTELQETGTIPSSLNIPCLSIFWFGCDADRMDRPLHLHNILGEVETALKELSAKQFLDKYGREKPDKQCTIIYSCKTGRRSGKAQEISQQLGYKKVKNFVGGWTEWEERNKS</sequence>
<proteinExistence type="predicted"/>
<dbReference type="InterPro" id="IPR036873">
    <property type="entry name" value="Rhodanese-like_dom_sf"/>
</dbReference>
<dbReference type="PANTHER" id="PTHR44086:SF10">
    <property type="entry name" value="THIOSULFATE SULFURTRANSFERASE_RHODANESE-LIKE DOMAIN-CONTAINING PROTEIN 3"/>
    <property type="match status" value="1"/>
</dbReference>
<dbReference type="InterPro" id="IPR001763">
    <property type="entry name" value="Rhodanese-like_dom"/>
</dbReference>
<comment type="caution">
    <text evidence="2">The sequence shown here is derived from an EMBL/GenBank/DDBJ whole genome shotgun (WGS) entry which is preliminary data.</text>
</comment>
<dbReference type="EMBL" id="CAKOFQ010007882">
    <property type="protein sequence ID" value="CAH2009449.1"/>
    <property type="molecule type" value="Genomic_DNA"/>
</dbReference>
<dbReference type="Gene3D" id="3.40.250.10">
    <property type="entry name" value="Rhodanese-like domain"/>
    <property type="match status" value="1"/>
</dbReference>
<dbReference type="PROSITE" id="PS50206">
    <property type="entry name" value="RHODANESE_3"/>
    <property type="match status" value="1"/>
</dbReference>